<reference evidence="2 3" key="1">
    <citation type="submission" date="2020-10" db="EMBL/GenBank/DDBJ databases">
        <title>The Coptis chinensis genome and diversification of protoberbering-type alkaloids.</title>
        <authorList>
            <person name="Wang B."/>
            <person name="Shu S."/>
            <person name="Song C."/>
            <person name="Liu Y."/>
        </authorList>
    </citation>
    <scope>NUCLEOTIDE SEQUENCE [LARGE SCALE GENOMIC DNA]</scope>
    <source>
        <strain evidence="2">HL-2020</strain>
        <tissue evidence="2">Leaf</tissue>
    </source>
</reference>
<dbReference type="Pfam" id="PF00067">
    <property type="entry name" value="p450"/>
    <property type="match status" value="2"/>
</dbReference>
<dbReference type="GO" id="GO:0044550">
    <property type="term" value="P:secondary metabolite biosynthetic process"/>
    <property type="evidence" value="ECO:0007669"/>
    <property type="project" value="UniProtKB-ARBA"/>
</dbReference>
<dbReference type="GO" id="GO:0020037">
    <property type="term" value="F:heme binding"/>
    <property type="evidence" value="ECO:0007669"/>
    <property type="project" value="InterPro"/>
</dbReference>
<sequence length="338" mass="38772">MVVSSAEAAREMFKNNDLAFASHTTNEALRVDAFDKGSMTMGPYGPYWRIARRICTTELFTNNRVSQTEHLRAKCVDNMIRWIWAEAQEKGGIVEIARFVSLMNFNVIGNIALSKDIVDPKSREGIEFLTSVSRVLEYVVEPNLADFFPFVRWLDPQNMKRRMKPDMKVALDFAFGFVKERLQDRQKGKTNIKRDFLDAVLDFQGNKKDGEPSNLSSKQISTIIVIQPPPPSTMKRAQAELDQVVGPNRKVEESDIGKLPYLQSVVKETLRLYPSIPLLPRKAINDTQFMEYLIPKDTQILVNVWAIRRDPNSWDDPSSFKPERFLSSDIDFKGQARF</sequence>
<dbReference type="GO" id="GO:0016705">
    <property type="term" value="F:oxidoreductase activity, acting on paired donors, with incorporation or reduction of molecular oxygen"/>
    <property type="evidence" value="ECO:0007669"/>
    <property type="project" value="InterPro"/>
</dbReference>
<proteinExistence type="inferred from homology"/>
<keyword evidence="3" id="KW-1185">Reference proteome</keyword>
<dbReference type="Gene3D" id="1.10.630.10">
    <property type="entry name" value="Cytochrome P450"/>
    <property type="match status" value="2"/>
</dbReference>
<dbReference type="EMBL" id="JADFTS010000009">
    <property type="protein sequence ID" value="KAF9587362.1"/>
    <property type="molecule type" value="Genomic_DNA"/>
</dbReference>
<comment type="caution">
    <text evidence="2">The sequence shown here is derived from an EMBL/GenBank/DDBJ whole genome shotgun (WGS) entry which is preliminary data.</text>
</comment>
<comment type="similarity">
    <text evidence="1">Belongs to the cytochrome P450 family.</text>
</comment>
<dbReference type="InterPro" id="IPR002401">
    <property type="entry name" value="Cyt_P450_E_grp-I"/>
</dbReference>
<dbReference type="PANTHER" id="PTHR47950">
    <property type="entry name" value="CYTOCHROME P450, FAMILY 76, SUBFAMILY C, POLYPEPTIDE 5-RELATED"/>
    <property type="match status" value="1"/>
</dbReference>
<dbReference type="PANTHER" id="PTHR47950:SF15">
    <property type="entry name" value="CYTOCHROME P450"/>
    <property type="match status" value="1"/>
</dbReference>
<name>A0A835LCE7_9MAGN</name>
<dbReference type="GO" id="GO:0004497">
    <property type="term" value="F:monooxygenase activity"/>
    <property type="evidence" value="ECO:0007669"/>
    <property type="project" value="InterPro"/>
</dbReference>
<dbReference type="InterPro" id="IPR001128">
    <property type="entry name" value="Cyt_P450"/>
</dbReference>
<dbReference type="Proteomes" id="UP000631114">
    <property type="component" value="Unassembled WGS sequence"/>
</dbReference>
<dbReference type="SUPFAM" id="SSF48264">
    <property type="entry name" value="Cytochrome P450"/>
    <property type="match status" value="1"/>
</dbReference>
<dbReference type="OrthoDB" id="1055148at2759"/>
<dbReference type="AlphaFoldDB" id="A0A835LCE7"/>
<gene>
    <name evidence="2" type="ORF">IFM89_001462</name>
</gene>
<dbReference type="InterPro" id="IPR036396">
    <property type="entry name" value="Cyt_P450_sf"/>
</dbReference>
<evidence type="ECO:0000313" key="2">
    <source>
        <dbReference type="EMBL" id="KAF9587362.1"/>
    </source>
</evidence>
<dbReference type="PRINTS" id="PR00463">
    <property type="entry name" value="EP450I"/>
</dbReference>
<evidence type="ECO:0000256" key="1">
    <source>
        <dbReference type="ARBA" id="ARBA00010617"/>
    </source>
</evidence>
<protein>
    <recommendedName>
        <fullName evidence="4">Cytochrome P450</fullName>
    </recommendedName>
</protein>
<organism evidence="2 3">
    <name type="scientific">Coptis chinensis</name>
    <dbReference type="NCBI Taxonomy" id="261450"/>
    <lineage>
        <taxon>Eukaryota</taxon>
        <taxon>Viridiplantae</taxon>
        <taxon>Streptophyta</taxon>
        <taxon>Embryophyta</taxon>
        <taxon>Tracheophyta</taxon>
        <taxon>Spermatophyta</taxon>
        <taxon>Magnoliopsida</taxon>
        <taxon>Ranunculales</taxon>
        <taxon>Ranunculaceae</taxon>
        <taxon>Coptidoideae</taxon>
        <taxon>Coptis</taxon>
    </lineage>
</organism>
<evidence type="ECO:0008006" key="4">
    <source>
        <dbReference type="Google" id="ProtNLM"/>
    </source>
</evidence>
<accession>A0A835LCE7</accession>
<dbReference type="GO" id="GO:0005506">
    <property type="term" value="F:iron ion binding"/>
    <property type="evidence" value="ECO:0007669"/>
    <property type="project" value="InterPro"/>
</dbReference>
<evidence type="ECO:0000313" key="3">
    <source>
        <dbReference type="Proteomes" id="UP000631114"/>
    </source>
</evidence>